<feature type="region of interest" description="Disordered" evidence="3">
    <location>
        <begin position="437"/>
        <end position="462"/>
    </location>
</feature>
<evidence type="ECO:0000259" key="4">
    <source>
        <dbReference type="PROSITE" id="PS51462"/>
    </source>
</evidence>
<dbReference type="GO" id="GO:0046523">
    <property type="term" value="F:S-methyl-5-thioribose-1-phosphate isomerase activity"/>
    <property type="evidence" value="ECO:0007669"/>
    <property type="project" value="TreeGrafter"/>
</dbReference>
<dbReference type="SUPFAM" id="SSF100950">
    <property type="entry name" value="NagB/RpiA/CoA transferase-like"/>
    <property type="match status" value="1"/>
</dbReference>
<gene>
    <name evidence="5" type="ORF">B0I36DRAFT_365069</name>
</gene>
<evidence type="ECO:0000313" key="6">
    <source>
        <dbReference type="Proteomes" id="UP000756346"/>
    </source>
</evidence>
<name>A0A9P9BNP1_9PEZI</name>
<evidence type="ECO:0000256" key="2">
    <source>
        <dbReference type="RuleBase" id="RU003814"/>
    </source>
</evidence>
<keyword evidence="6" id="KW-1185">Reference proteome</keyword>
<dbReference type="SUPFAM" id="SSF55811">
    <property type="entry name" value="Nudix"/>
    <property type="match status" value="1"/>
</dbReference>
<feature type="compositionally biased region" description="Low complexity" evidence="3">
    <location>
        <begin position="23"/>
        <end position="35"/>
    </location>
</feature>
<dbReference type="InterPro" id="IPR015797">
    <property type="entry name" value="NUDIX_hydrolase-like_dom_sf"/>
</dbReference>
<evidence type="ECO:0000256" key="1">
    <source>
        <dbReference type="ARBA" id="ARBA00007251"/>
    </source>
</evidence>
<sequence>MTSTASRGAADAIFPDARRDMQTTSAPAPSSSTTTNAGVTRRVVAASFIFKTSPDVAANDAGAGDTPPVSSIEQVALFRRSGKVRTYQHKLAPVSGSMDASLDNNNPLLTAIREIREETGLVASSGSSPQRQRDDLELILAGKPYRLLDDEIGREWLIHPFSWRLRGERGEQRITIDWEHEGWEWHDPLAVSDSEAFGGVPKLAKSLRRVWPAADLGAVAGRLLMAGLRELKDDHDNGARQLATRAVMILKDVVEHMDMAQGIYHVDNGDDNNDESERYWESLRMAAWHLCANGRPSMGAAITSAILTSLARIEPVVADETTSLPQKQNQILSILSDQITERSATTSLIQQSFQDYIAQLIRDKHAALHKQQEQSPDTNRGKRPAISVLTLSLSSTITGSLLQILRTCDVHLDLRILESRPRFEGVTCAAKLLEETQQQTQARNDKESSSSSSSPAGDEKKKGCGTLEISIFPDAAVSHAARDGVDVVLLGADRISAGGDVSNKTGSLAAVLCARELSSSSSSSEEHPAVKPSPRVVVLSETDKVARSGEKDGHVVEENDAAEVTAAWSSDADTKVARVEEVLSRLTGRNGRGSGVSAEKDARKSQVVVKNIYFEWVPSRLVDGYVTELGVWSTEDIAQRSAWIGEEEEKFFGGL</sequence>
<evidence type="ECO:0000256" key="3">
    <source>
        <dbReference type="SAM" id="MobiDB-lite"/>
    </source>
</evidence>
<dbReference type="GeneID" id="70188628"/>
<dbReference type="AlphaFoldDB" id="A0A9P9BNP1"/>
<organism evidence="5 6">
    <name type="scientific">Microdochium trichocladiopsis</name>
    <dbReference type="NCBI Taxonomy" id="1682393"/>
    <lineage>
        <taxon>Eukaryota</taxon>
        <taxon>Fungi</taxon>
        <taxon>Dikarya</taxon>
        <taxon>Ascomycota</taxon>
        <taxon>Pezizomycotina</taxon>
        <taxon>Sordariomycetes</taxon>
        <taxon>Xylariomycetidae</taxon>
        <taxon>Xylariales</taxon>
        <taxon>Microdochiaceae</taxon>
        <taxon>Microdochium</taxon>
    </lineage>
</organism>
<feature type="domain" description="Nudix hydrolase" evidence="4">
    <location>
        <begin position="40"/>
        <end position="209"/>
    </location>
</feature>
<dbReference type="PROSITE" id="PS51462">
    <property type="entry name" value="NUDIX"/>
    <property type="match status" value="1"/>
</dbReference>
<dbReference type="Gene3D" id="3.90.79.10">
    <property type="entry name" value="Nucleoside Triphosphate Pyrophosphohydrolase"/>
    <property type="match status" value="1"/>
</dbReference>
<dbReference type="OrthoDB" id="206213at2759"/>
<dbReference type="InterPro" id="IPR037171">
    <property type="entry name" value="NagB/RpiA_transferase-like"/>
</dbReference>
<dbReference type="PANTHER" id="PTHR43475:SF3">
    <property type="entry name" value="TRANSLATION INITIATION FACTOR EIF-2B SUBUNIT FAMILY PROTEIN (AFU_ORTHOLOGUE AFUA_2G14290)"/>
    <property type="match status" value="1"/>
</dbReference>
<dbReference type="Gene3D" id="3.40.50.10470">
    <property type="entry name" value="Translation initiation factor eif-2b, domain 2"/>
    <property type="match status" value="1"/>
</dbReference>
<proteinExistence type="inferred from homology"/>
<accession>A0A9P9BNP1</accession>
<dbReference type="InterPro" id="IPR000086">
    <property type="entry name" value="NUDIX_hydrolase_dom"/>
</dbReference>
<dbReference type="PANTHER" id="PTHR43475">
    <property type="entry name" value="METHYLTHIORIBOSE-1-PHOSPHATE ISOMERASE"/>
    <property type="match status" value="1"/>
</dbReference>
<dbReference type="EMBL" id="JAGTJQ010000007">
    <property type="protein sequence ID" value="KAH7027941.1"/>
    <property type="molecule type" value="Genomic_DNA"/>
</dbReference>
<dbReference type="Pfam" id="PF01008">
    <property type="entry name" value="IF-2B"/>
    <property type="match status" value="1"/>
</dbReference>
<comment type="similarity">
    <text evidence="1 2">Belongs to the eIF-2B alpha/beta/delta subunits family.</text>
</comment>
<evidence type="ECO:0000313" key="5">
    <source>
        <dbReference type="EMBL" id="KAH7027941.1"/>
    </source>
</evidence>
<feature type="region of interest" description="Disordered" evidence="3">
    <location>
        <begin position="1"/>
        <end position="36"/>
    </location>
</feature>
<dbReference type="InterPro" id="IPR000649">
    <property type="entry name" value="IF-2B-related"/>
</dbReference>
<dbReference type="RefSeq" id="XP_046010740.1">
    <property type="nucleotide sequence ID" value="XM_046159082.1"/>
</dbReference>
<dbReference type="GO" id="GO:0019509">
    <property type="term" value="P:L-methionine salvage from methylthioadenosine"/>
    <property type="evidence" value="ECO:0007669"/>
    <property type="project" value="TreeGrafter"/>
</dbReference>
<comment type="caution">
    <text evidence="5">The sequence shown here is derived from an EMBL/GenBank/DDBJ whole genome shotgun (WGS) entry which is preliminary data.</text>
</comment>
<protein>
    <recommendedName>
        <fullName evidence="4">Nudix hydrolase domain-containing protein</fullName>
    </recommendedName>
</protein>
<reference evidence="5" key="1">
    <citation type="journal article" date="2021" name="Nat. Commun.">
        <title>Genetic determinants of endophytism in the Arabidopsis root mycobiome.</title>
        <authorList>
            <person name="Mesny F."/>
            <person name="Miyauchi S."/>
            <person name="Thiergart T."/>
            <person name="Pickel B."/>
            <person name="Atanasova L."/>
            <person name="Karlsson M."/>
            <person name="Huettel B."/>
            <person name="Barry K.W."/>
            <person name="Haridas S."/>
            <person name="Chen C."/>
            <person name="Bauer D."/>
            <person name="Andreopoulos W."/>
            <person name="Pangilinan J."/>
            <person name="LaButti K."/>
            <person name="Riley R."/>
            <person name="Lipzen A."/>
            <person name="Clum A."/>
            <person name="Drula E."/>
            <person name="Henrissat B."/>
            <person name="Kohler A."/>
            <person name="Grigoriev I.V."/>
            <person name="Martin F.M."/>
            <person name="Hacquard S."/>
        </authorList>
    </citation>
    <scope>NUCLEOTIDE SEQUENCE</scope>
    <source>
        <strain evidence="5">MPI-CAGE-CH-0230</strain>
    </source>
</reference>
<dbReference type="Proteomes" id="UP000756346">
    <property type="component" value="Unassembled WGS sequence"/>
</dbReference>
<dbReference type="InterPro" id="IPR042529">
    <property type="entry name" value="IF_2B-like_C"/>
</dbReference>